<reference evidence="2" key="1">
    <citation type="journal article" date="2023" name="Mol. Phylogenet. Evol.">
        <title>Genome-scale phylogeny and comparative genomics of the fungal order Sordariales.</title>
        <authorList>
            <person name="Hensen N."/>
            <person name="Bonometti L."/>
            <person name="Westerberg I."/>
            <person name="Brannstrom I.O."/>
            <person name="Guillou S."/>
            <person name="Cros-Aarteil S."/>
            <person name="Calhoun S."/>
            <person name="Haridas S."/>
            <person name="Kuo A."/>
            <person name="Mondo S."/>
            <person name="Pangilinan J."/>
            <person name="Riley R."/>
            <person name="LaButti K."/>
            <person name="Andreopoulos B."/>
            <person name="Lipzen A."/>
            <person name="Chen C."/>
            <person name="Yan M."/>
            <person name="Daum C."/>
            <person name="Ng V."/>
            <person name="Clum A."/>
            <person name="Steindorff A."/>
            <person name="Ohm R.A."/>
            <person name="Martin F."/>
            <person name="Silar P."/>
            <person name="Natvig D.O."/>
            <person name="Lalanne C."/>
            <person name="Gautier V."/>
            <person name="Ament-Velasquez S.L."/>
            <person name="Kruys A."/>
            <person name="Hutchinson M.I."/>
            <person name="Powell A.J."/>
            <person name="Barry K."/>
            <person name="Miller A.N."/>
            <person name="Grigoriev I.V."/>
            <person name="Debuchy R."/>
            <person name="Gladieux P."/>
            <person name="Hiltunen Thoren M."/>
            <person name="Johannesson H."/>
        </authorList>
    </citation>
    <scope>NUCLEOTIDE SEQUENCE</scope>
    <source>
        <strain evidence="2">PSN324</strain>
    </source>
</reference>
<keyword evidence="1" id="KW-1133">Transmembrane helix</keyword>
<sequence length="263" mass="26023">MNSTGNKLSGGVAMSFKVIALGLFVVSFVLGNVGLVAANGLDAASIECSTTSFDVLPTPSIPGSTTGAVDPISGSNSSIAVTTILSATSAVVVSTITVSASVCSVASPVTVTVTGGQGLTTMVPVASVVMSTSTATPPAGANDDTTTIAFTTIEVISTGNGQITSTITTEATITTVTVPGSINTTSHVWAGPYWTGTGASGSWGTISPAYTGNSTFAYSLPSASTAYPSQLTTMSAANGNSRGSQVFYCVVMIVTTLGLVLGF</sequence>
<keyword evidence="3" id="KW-1185">Reference proteome</keyword>
<evidence type="ECO:0000256" key="1">
    <source>
        <dbReference type="SAM" id="Phobius"/>
    </source>
</evidence>
<name>A0AAV9HSR5_9PEZI</name>
<comment type="caution">
    <text evidence="2">The sequence shown here is derived from an EMBL/GenBank/DDBJ whole genome shotgun (WGS) entry which is preliminary data.</text>
</comment>
<keyword evidence="1" id="KW-0812">Transmembrane</keyword>
<proteinExistence type="predicted"/>
<gene>
    <name evidence="2" type="ORF">QBC42DRAFT_251435</name>
</gene>
<dbReference type="AlphaFoldDB" id="A0AAV9HSR5"/>
<feature type="transmembrane region" description="Helical" evidence="1">
    <location>
        <begin position="245"/>
        <end position="262"/>
    </location>
</feature>
<evidence type="ECO:0000313" key="3">
    <source>
        <dbReference type="Proteomes" id="UP001321749"/>
    </source>
</evidence>
<protein>
    <submittedName>
        <fullName evidence="2">Uncharacterized protein</fullName>
    </submittedName>
</protein>
<keyword evidence="1" id="KW-0472">Membrane</keyword>
<organism evidence="2 3">
    <name type="scientific">Cladorrhinum samala</name>
    <dbReference type="NCBI Taxonomy" id="585594"/>
    <lineage>
        <taxon>Eukaryota</taxon>
        <taxon>Fungi</taxon>
        <taxon>Dikarya</taxon>
        <taxon>Ascomycota</taxon>
        <taxon>Pezizomycotina</taxon>
        <taxon>Sordariomycetes</taxon>
        <taxon>Sordariomycetidae</taxon>
        <taxon>Sordariales</taxon>
        <taxon>Podosporaceae</taxon>
        <taxon>Cladorrhinum</taxon>
    </lineage>
</organism>
<accession>A0AAV9HSR5</accession>
<dbReference type="Proteomes" id="UP001321749">
    <property type="component" value="Unassembled WGS sequence"/>
</dbReference>
<reference evidence="2" key="2">
    <citation type="submission" date="2023-06" db="EMBL/GenBank/DDBJ databases">
        <authorList>
            <consortium name="Lawrence Berkeley National Laboratory"/>
            <person name="Mondo S.J."/>
            <person name="Hensen N."/>
            <person name="Bonometti L."/>
            <person name="Westerberg I."/>
            <person name="Brannstrom I.O."/>
            <person name="Guillou S."/>
            <person name="Cros-Aarteil S."/>
            <person name="Calhoun S."/>
            <person name="Haridas S."/>
            <person name="Kuo A."/>
            <person name="Pangilinan J."/>
            <person name="Riley R."/>
            <person name="Labutti K."/>
            <person name="Andreopoulos B."/>
            <person name="Lipzen A."/>
            <person name="Chen C."/>
            <person name="Yanf M."/>
            <person name="Daum C."/>
            <person name="Ng V."/>
            <person name="Clum A."/>
            <person name="Steindorff A."/>
            <person name="Ohm R."/>
            <person name="Martin F."/>
            <person name="Silar P."/>
            <person name="Natvig D."/>
            <person name="Lalanne C."/>
            <person name="Gautier V."/>
            <person name="Ament-Velasquez S.L."/>
            <person name="Kruys A."/>
            <person name="Hutchinson M.I."/>
            <person name="Powell A.J."/>
            <person name="Barry K."/>
            <person name="Miller A.N."/>
            <person name="Grigoriev I.V."/>
            <person name="Debuchy R."/>
            <person name="Gladieux P."/>
            <person name="Thoren M.H."/>
            <person name="Johannesson H."/>
        </authorList>
    </citation>
    <scope>NUCLEOTIDE SEQUENCE</scope>
    <source>
        <strain evidence="2">PSN324</strain>
    </source>
</reference>
<dbReference type="EMBL" id="MU864971">
    <property type="protein sequence ID" value="KAK4462502.1"/>
    <property type="molecule type" value="Genomic_DNA"/>
</dbReference>
<evidence type="ECO:0000313" key="2">
    <source>
        <dbReference type="EMBL" id="KAK4462502.1"/>
    </source>
</evidence>